<dbReference type="InterPro" id="IPR009818">
    <property type="entry name" value="PAM2_motif"/>
</dbReference>
<feature type="region of interest" description="Disordered" evidence="1">
    <location>
        <begin position="1137"/>
        <end position="1452"/>
    </location>
</feature>
<proteinExistence type="evidence at transcript level"/>
<feature type="compositionally biased region" description="Basic and acidic residues" evidence="1">
    <location>
        <begin position="1138"/>
        <end position="1156"/>
    </location>
</feature>
<organism evidence="2">
    <name type="scientific">Riptortus pedestris</name>
    <name type="common">Bean bug</name>
    <dbReference type="NCBI Taxonomy" id="329032"/>
    <lineage>
        <taxon>Eukaryota</taxon>
        <taxon>Metazoa</taxon>
        <taxon>Ecdysozoa</taxon>
        <taxon>Arthropoda</taxon>
        <taxon>Hexapoda</taxon>
        <taxon>Insecta</taxon>
        <taxon>Pterygota</taxon>
        <taxon>Neoptera</taxon>
        <taxon>Paraneoptera</taxon>
        <taxon>Hemiptera</taxon>
        <taxon>Heteroptera</taxon>
        <taxon>Panheteroptera</taxon>
        <taxon>Pentatomomorpha</taxon>
        <taxon>Coreoidea</taxon>
        <taxon>Alydidae</taxon>
        <taxon>Riptortus</taxon>
    </lineage>
</organism>
<feature type="compositionally biased region" description="Pro residues" evidence="1">
    <location>
        <begin position="249"/>
        <end position="258"/>
    </location>
</feature>
<evidence type="ECO:0000256" key="1">
    <source>
        <dbReference type="SAM" id="MobiDB-lite"/>
    </source>
</evidence>
<feature type="compositionally biased region" description="Low complexity" evidence="1">
    <location>
        <begin position="1383"/>
        <end position="1436"/>
    </location>
</feature>
<dbReference type="EMBL" id="AK418168">
    <property type="protein sequence ID" value="BAN21383.1"/>
    <property type="molecule type" value="mRNA"/>
</dbReference>
<feature type="compositionally biased region" description="Basic and acidic residues" evidence="1">
    <location>
        <begin position="1046"/>
        <end position="1083"/>
    </location>
</feature>
<feature type="compositionally biased region" description="Low complexity" evidence="1">
    <location>
        <begin position="1316"/>
        <end position="1339"/>
    </location>
</feature>
<sequence>MESQLNPNAAEFVPVYGRISPTSDIDIVDISRSPAKPSELKNLENVVIPTPKDFYNEISKRPAEIDDLCETDATLNGGELNDISTKAVFGDDSITLNSAIDSSLVQSESLKSTNPFAPSQVPNFVQDHFSAPNVDFKPFNDSKPNDHEYDFMVENDKPDLLSPNEPTLEVYKSGQTDLSGIIFGDGVNVDDIVRSKQDSPLLRESPEPGLHNGQVDHEDKPLGLENATPLAQETDNLNINVSKEDISPSQPPKSPLPSEPVQEDCGKNISEIISEHALETPEIGPETSVDSESEDDVLVSPKIKERSLGGAEKPILVEDPICSLAPAHETDVIENSMTESALEMVDVYHKDDEEEDLICPLKQKAPESYFNSVSEAALESMQMPESASTDVTPDATSDFEIVNEHGEQFNSEAHLNSEEVCPMKLNDNEATSEQLSHPEEVKEVFSKVEVQEDLICPMKETPLLQESLKNSLENEGNAEELEEITANLESHESIPEQKIEIQLEKSVHEDIDVPQENKDVEEHLPLEKDTDAEETLVCSVKKESDNVFSSNRDEICHDEVGDHISHEEDLVCPINKKEDLVYEMERIEESVCSIKKDDISVSPVQKAVDDLFCPITKDDGDLVCSINKDDVDLICSTKKENDNLVCPIKNEIDDSVANKKDDTDLVCPVKEENDLVCPIRKEENDDSICPIKKEENDDLVCPIKKEENDDIVCPIKKEDNDDIVSPNKKEENDDLDLVSSIKKEENEAVFALEKDDLVCPIKKDTEELACPIKGDNDELVCPIKKEAEEVPSTIEKDDLVCPTKNEDELICPDSKEDTIQSFTNFDGSFTNEIHQNTNYEESIEAFKESSVTSELKEHVLSEVDDLVSPVKAAGDLSHEVVTNEKLVFASIAQPSKEEICRLSFGIHQSLDNTNEVCSKTHVTKIDSEFSLESSEKVTEEPLNNVEVSLEDAVVQNVGIVDEMSSSMIDHGEDKCLPEAQSNQLDLVQDLQFNEAHEKAEPDTESDSGFEIINASEASTIEMEMRIQSEKEAGAADEKLHLDKNEAEVQEKTEAVSERLQEDIKSEENERKTVEPVESKRPENEIVVNGASADTPATPPATPAPGLLVENKEGLIAAAVAAAGVATAVAGGTAVVKVAETKPEEKKKPPTPKKTEPTKTAPGAKPAAGKPSSGKPTAPAKAAAPKPSAPSAKLTSKPTSPATKTALAPAKPSSKPSTPTTKVPAKPTSKPSTPTGAKPATPTSSTALKSKPAAPAASKPAAPAASKPATTTSAATRTAAKPSSTLGAAKKPAPTPASKPASTGAKPAVSSTVGARPAAKLAAPASTLKSASPSAAKTLPTKPPTPTSKAPAAARPPSAKSAVPSKPPTSSAPTKAPPKPAPAKAPASKPPTTTSAKAAPASKTLAAKPTAPAKPSAAPLNKKPAAPTAIKKPAAPTDKSVKEANNKLASAKTAVKKVEDKKIVSKKEEIAENEIVLPTQEPVVTTTNGHITLIENGIPTPEIVAE</sequence>
<feature type="compositionally biased region" description="Low complexity" evidence="1">
    <location>
        <begin position="1346"/>
        <end position="1373"/>
    </location>
</feature>
<protein>
    <submittedName>
        <fullName evidence="2">Uncharacterized protein</fullName>
    </submittedName>
</protein>
<reference evidence="2" key="1">
    <citation type="journal article" date="2013" name="PLoS ONE">
        <title>Gene expression in gut symbiotic organ of stinkbug affected by extracellular bacterial symbiont.</title>
        <authorList>
            <person name="Futahashi R."/>
            <person name="Tanaka K."/>
            <person name="Tanahashi M."/>
            <person name="Nikoh N."/>
            <person name="Kikuchi Y."/>
            <person name="Lee B.L."/>
            <person name="Fukatsu T."/>
        </authorList>
    </citation>
    <scope>NUCLEOTIDE SEQUENCE</scope>
    <source>
        <tissue evidence="2">Midgut</tissue>
    </source>
</reference>
<name>R4WE17_RIPPE</name>
<feature type="region of interest" description="Disordered" evidence="1">
    <location>
        <begin position="1046"/>
        <end position="1106"/>
    </location>
</feature>
<feature type="region of interest" description="Disordered" evidence="1">
    <location>
        <begin position="242"/>
        <end position="305"/>
    </location>
</feature>
<dbReference type="Pfam" id="PF07145">
    <property type="entry name" value="PAM2"/>
    <property type="match status" value="1"/>
</dbReference>
<evidence type="ECO:0000313" key="2">
    <source>
        <dbReference type="EMBL" id="BAN21383.1"/>
    </source>
</evidence>
<feature type="compositionally biased region" description="Low complexity" evidence="1">
    <location>
        <begin position="1157"/>
        <end position="1304"/>
    </location>
</feature>
<feature type="region of interest" description="Disordered" evidence="1">
    <location>
        <begin position="198"/>
        <end position="222"/>
    </location>
</feature>
<accession>R4WE17</accession>